<organism evidence="10 11">
    <name type="scientific">Paenibacillus tritici</name>
    <dbReference type="NCBI Taxonomy" id="1873425"/>
    <lineage>
        <taxon>Bacteria</taxon>
        <taxon>Bacillati</taxon>
        <taxon>Bacillota</taxon>
        <taxon>Bacilli</taxon>
        <taxon>Bacillales</taxon>
        <taxon>Paenibacillaceae</taxon>
        <taxon>Paenibacillus</taxon>
    </lineage>
</organism>
<dbReference type="SUPFAM" id="SSF158472">
    <property type="entry name" value="HAMP domain-like"/>
    <property type="match status" value="1"/>
</dbReference>
<dbReference type="Pfam" id="PF02518">
    <property type="entry name" value="HATPase_c"/>
    <property type="match status" value="1"/>
</dbReference>
<keyword evidence="6 8" id="KW-0472">Membrane</keyword>
<evidence type="ECO:0000256" key="7">
    <source>
        <dbReference type="SAM" id="Coils"/>
    </source>
</evidence>
<comment type="subcellular location">
    <subcellularLocation>
        <location evidence="1">Cell membrane</location>
        <topology evidence="1">Multi-pass membrane protein</topology>
    </subcellularLocation>
</comment>
<keyword evidence="8" id="KW-1133">Transmembrane helix</keyword>
<keyword evidence="5 10" id="KW-0418">Kinase</keyword>
<keyword evidence="7" id="KW-0175">Coiled coil</keyword>
<dbReference type="InterPro" id="IPR036890">
    <property type="entry name" value="HATPase_C_sf"/>
</dbReference>
<dbReference type="InterPro" id="IPR010559">
    <property type="entry name" value="Sig_transdc_His_kin_internal"/>
</dbReference>
<dbReference type="SMART" id="SM00304">
    <property type="entry name" value="HAMP"/>
    <property type="match status" value="1"/>
</dbReference>
<keyword evidence="2" id="KW-1003">Cell membrane</keyword>
<dbReference type="InterPro" id="IPR003594">
    <property type="entry name" value="HATPase_dom"/>
</dbReference>
<evidence type="ECO:0000256" key="3">
    <source>
        <dbReference type="ARBA" id="ARBA00022553"/>
    </source>
</evidence>
<evidence type="ECO:0000256" key="5">
    <source>
        <dbReference type="ARBA" id="ARBA00022777"/>
    </source>
</evidence>
<dbReference type="PANTHER" id="PTHR34220:SF7">
    <property type="entry name" value="SENSOR HISTIDINE KINASE YPDA"/>
    <property type="match status" value="1"/>
</dbReference>
<feature type="transmembrane region" description="Helical" evidence="8">
    <location>
        <begin position="300"/>
        <end position="321"/>
    </location>
</feature>
<dbReference type="CDD" id="cd06225">
    <property type="entry name" value="HAMP"/>
    <property type="match status" value="1"/>
</dbReference>
<dbReference type="Gene3D" id="3.30.565.10">
    <property type="entry name" value="Histidine kinase-like ATPase, C-terminal domain"/>
    <property type="match status" value="1"/>
</dbReference>
<dbReference type="PROSITE" id="PS50885">
    <property type="entry name" value="HAMP"/>
    <property type="match status" value="1"/>
</dbReference>
<dbReference type="SUPFAM" id="SSF55874">
    <property type="entry name" value="ATPase domain of HSP90 chaperone/DNA topoisomerase II/histidine kinase"/>
    <property type="match status" value="1"/>
</dbReference>
<evidence type="ECO:0000256" key="2">
    <source>
        <dbReference type="ARBA" id="ARBA00022475"/>
    </source>
</evidence>
<evidence type="ECO:0000256" key="1">
    <source>
        <dbReference type="ARBA" id="ARBA00004651"/>
    </source>
</evidence>
<dbReference type="Pfam" id="PF06580">
    <property type="entry name" value="His_kinase"/>
    <property type="match status" value="1"/>
</dbReference>
<feature type="domain" description="HAMP" evidence="9">
    <location>
        <begin position="322"/>
        <end position="374"/>
    </location>
</feature>
<dbReference type="Gene3D" id="3.30.450.20">
    <property type="entry name" value="PAS domain"/>
    <property type="match status" value="1"/>
</dbReference>
<accession>A0ABX2E0C4</accession>
<dbReference type="PANTHER" id="PTHR34220">
    <property type="entry name" value="SENSOR HISTIDINE KINASE YPDA"/>
    <property type="match status" value="1"/>
</dbReference>
<evidence type="ECO:0000256" key="6">
    <source>
        <dbReference type="ARBA" id="ARBA00023136"/>
    </source>
</evidence>
<evidence type="ECO:0000313" key="11">
    <source>
        <dbReference type="Proteomes" id="UP000711047"/>
    </source>
</evidence>
<name>A0ABX2E0C4_9BACL</name>
<protein>
    <submittedName>
        <fullName evidence="10">Sensor histidine kinase</fullName>
    </submittedName>
</protein>
<keyword evidence="8" id="KW-0812">Transmembrane</keyword>
<dbReference type="CDD" id="cd18774">
    <property type="entry name" value="PDC2_HK_sensor"/>
    <property type="match status" value="1"/>
</dbReference>
<dbReference type="Pfam" id="PF00672">
    <property type="entry name" value="HAMP"/>
    <property type="match status" value="1"/>
</dbReference>
<dbReference type="GO" id="GO:0016301">
    <property type="term" value="F:kinase activity"/>
    <property type="evidence" value="ECO:0007669"/>
    <property type="project" value="UniProtKB-KW"/>
</dbReference>
<comment type="caution">
    <text evidence="10">The sequence shown here is derived from an EMBL/GenBank/DDBJ whole genome shotgun (WGS) entry which is preliminary data.</text>
</comment>
<dbReference type="RefSeq" id="WP_173140350.1">
    <property type="nucleotide sequence ID" value="NZ_JABMKX010000024.1"/>
</dbReference>
<proteinExistence type="predicted"/>
<feature type="coiled-coil region" evidence="7">
    <location>
        <begin position="362"/>
        <end position="396"/>
    </location>
</feature>
<dbReference type="Proteomes" id="UP000711047">
    <property type="component" value="Unassembled WGS sequence"/>
</dbReference>
<evidence type="ECO:0000313" key="10">
    <source>
        <dbReference type="EMBL" id="NQX49349.1"/>
    </source>
</evidence>
<dbReference type="InterPro" id="IPR003660">
    <property type="entry name" value="HAMP_dom"/>
</dbReference>
<dbReference type="EMBL" id="JABMKX010000024">
    <property type="protein sequence ID" value="NQX49349.1"/>
    <property type="molecule type" value="Genomic_DNA"/>
</dbReference>
<dbReference type="InterPro" id="IPR050640">
    <property type="entry name" value="Bact_2-comp_sensor_kinase"/>
</dbReference>
<sequence length="598" mass="67474">MKRYFLDKPIQTKLLITFLPVMILSVIATGSFSYWSASDQLRKNSLYSLADTTYQTALFLDDKFMTIFEQLVNLEDTTSLRNLLSVNDQGDTPQKFNDIIELHNRLESVYHSYNAIVDSIYVAFNNGRTFNLQQEYVPRSVSIDLPAWQERYNHSDKDYYWLNSHKDAIFDTVEDRRVLSSFKMIGTPTSSSSGIVLINLRESYFLEIMQNVQISPNGALALISPDGELFSKSLKADYEVKPGTIAELRQLAGGNGSLAVDSTAGQKLDVAYQTLPLNGWVLAAIVPEKDILAGASRIQWIVLAVTLVILVLALAAATLAARNLSNPIRYLSKQVKRFERGDFSVSFQIDQRNEIGVLATGLTRLSASVEQLLNEVREEQEQKRKAEMRALQAQIQPHFLYNTLGSIKHLIDLEERERASVMVGALTRYFRIGISKGAELITVAEEIEHVRSYLLILNIRYNQDFDYTIQVDEELLPLRIPKLTLQPIVENAVYHGIKNKRGKGMVTITGYADEAAAVLEIYDNGQGISPERLAQLRSSLQADSTGDNALSFGLWNAHRRLVLQYGLLYGLVLDSEEMKFTRVTVQLPRVQKEGDFHD</sequence>
<keyword evidence="11" id="KW-1185">Reference proteome</keyword>
<evidence type="ECO:0000256" key="8">
    <source>
        <dbReference type="SAM" id="Phobius"/>
    </source>
</evidence>
<gene>
    <name evidence="10" type="ORF">HQN87_28945</name>
</gene>
<evidence type="ECO:0000256" key="4">
    <source>
        <dbReference type="ARBA" id="ARBA00022679"/>
    </source>
</evidence>
<evidence type="ECO:0000259" key="9">
    <source>
        <dbReference type="PROSITE" id="PS50885"/>
    </source>
</evidence>
<reference evidence="10 11" key="1">
    <citation type="submission" date="2020-05" db="EMBL/GenBank/DDBJ databases">
        <title>Paenibacillus glebae, sp. nov., Paenibacillus humi sp. nov., Paenibacillus pedi sp. nov., Paenibacillus terrestris sp. nov. and Paenibacillus terricola sp. nov., isolated from a forest top soil sample.</title>
        <authorList>
            <person name="Qi S."/>
            <person name="Carlier A."/>
            <person name="Cnockaert M."/>
            <person name="Vandamme P."/>
        </authorList>
    </citation>
    <scope>NUCLEOTIDE SEQUENCE [LARGE SCALE GENOMIC DNA]</scope>
    <source>
        <strain evidence="10 11">LMG 29502</strain>
    </source>
</reference>
<keyword evidence="4" id="KW-0808">Transferase</keyword>
<dbReference type="Gene3D" id="1.10.8.500">
    <property type="entry name" value="HAMP domain in histidine kinase"/>
    <property type="match status" value="1"/>
</dbReference>
<keyword evidence="3" id="KW-0597">Phosphoprotein</keyword>
<feature type="transmembrane region" description="Helical" evidence="8">
    <location>
        <begin position="12"/>
        <end position="35"/>
    </location>
</feature>